<feature type="compositionally biased region" description="Polar residues" evidence="1">
    <location>
        <begin position="69"/>
        <end position="78"/>
    </location>
</feature>
<feature type="region of interest" description="Disordered" evidence="1">
    <location>
        <begin position="60"/>
        <end position="92"/>
    </location>
</feature>
<evidence type="ECO:0000313" key="2">
    <source>
        <dbReference type="EMBL" id="ARQ10906.1"/>
    </source>
</evidence>
<proteinExistence type="predicted"/>
<dbReference type="AlphaFoldDB" id="A0AAN1BI89"/>
<accession>A0AAN1BI89</accession>
<protein>
    <submittedName>
        <fullName evidence="2">Uncharacterized protein</fullName>
    </submittedName>
</protein>
<sequence length="92" mass="9911">MAMQMPSAPNASTSEFPGARMQALILSLLVAVAGKEFANSTNAIGAGCVWQRGRPCRPPRFLPFLPEQQGETETMSEPQTDEKIDATSATDR</sequence>
<feature type="compositionally biased region" description="Basic and acidic residues" evidence="1">
    <location>
        <begin position="80"/>
        <end position="92"/>
    </location>
</feature>
<dbReference type="EMBL" id="CP020906">
    <property type="protein sequence ID" value="ARQ10906.1"/>
    <property type="molecule type" value="Genomic_DNA"/>
</dbReference>
<evidence type="ECO:0000313" key="3">
    <source>
        <dbReference type="Proteomes" id="UP000194159"/>
    </source>
</evidence>
<reference evidence="2 3" key="1">
    <citation type="submission" date="2017-04" db="EMBL/GenBank/DDBJ databases">
        <title>Complete genome sequences of Rhizobium genomic linages associated to common bean (phaseolus vulgaris).</title>
        <authorList>
            <person name="Santamaria R.I."/>
            <person name="Bustos P."/>
            <person name="Perez-Carrascal O."/>
            <person name="Martinez-Flores I."/>
            <person name="Juarez S."/>
            <person name="Lozano L."/>
            <person name="Miranda F."/>
            <person name="Vinuesa P."/>
            <person name="Martinez-Romero E."/>
            <person name="Cevallos M.A."/>
            <person name="Romero D."/>
            <person name="Davila G."/>
            <person name="Gonzalez V."/>
        </authorList>
    </citation>
    <scope>NUCLEOTIDE SEQUENCE [LARGE SCALE GENOMIC DNA]</scope>
    <source>
        <strain evidence="2 3">NXC12</strain>
    </source>
</reference>
<dbReference type="Proteomes" id="UP000194159">
    <property type="component" value="Chromosome"/>
</dbReference>
<name>A0AAN1BI89_RHIET</name>
<organism evidence="2 3">
    <name type="scientific">Rhizobium etli</name>
    <dbReference type="NCBI Taxonomy" id="29449"/>
    <lineage>
        <taxon>Bacteria</taxon>
        <taxon>Pseudomonadati</taxon>
        <taxon>Pseudomonadota</taxon>
        <taxon>Alphaproteobacteria</taxon>
        <taxon>Hyphomicrobiales</taxon>
        <taxon>Rhizobiaceae</taxon>
        <taxon>Rhizobium/Agrobacterium group</taxon>
        <taxon>Rhizobium</taxon>
    </lineage>
</organism>
<gene>
    <name evidence="2" type="ORF">NXC12_CH02906</name>
</gene>
<evidence type="ECO:0000256" key="1">
    <source>
        <dbReference type="SAM" id="MobiDB-lite"/>
    </source>
</evidence>